<sequence length="159" mass="19010">MNPQERLQLDKMIKENNVKDFTNDIRKKKHSHPIEEDLNTFIEFNKRNSKLNINNPDEFERILISKCQFLFINYTDIFNRLRKDELDVDIFKQFISILRRIEDSEFGQHDASFEVGKLLKKIYIDSALRKAGKLDNGEEPTKTTSPKNISWREYKEKNL</sequence>
<feature type="compositionally biased region" description="Basic and acidic residues" evidence="1">
    <location>
        <begin position="150"/>
        <end position="159"/>
    </location>
</feature>
<name>A0A6C0BWZ1_9ZZZZ</name>
<protein>
    <submittedName>
        <fullName evidence="2">Uncharacterized protein</fullName>
    </submittedName>
</protein>
<organism evidence="2">
    <name type="scientific">viral metagenome</name>
    <dbReference type="NCBI Taxonomy" id="1070528"/>
    <lineage>
        <taxon>unclassified sequences</taxon>
        <taxon>metagenomes</taxon>
        <taxon>organismal metagenomes</taxon>
    </lineage>
</organism>
<accession>A0A6C0BWZ1</accession>
<proteinExistence type="predicted"/>
<dbReference type="EMBL" id="MN739278">
    <property type="protein sequence ID" value="QHS96736.1"/>
    <property type="molecule type" value="Genomic_DNA"/>
</dbReference>
<dbReference type="AlphaFoldDB" id="A0A6C0BWZ1"/>
<evidence type="ECO:0000256" key="1">
    <source>
        <dbReference type="SAM" id="MobiDB-lite"/>
    </source>
</evidence>
<reference evidence="2" key="1">
    <citation type="journal article" date="2020" name="Nature">
        <title>Giant virus diversity and host interactions through global metagenomics.</title>
        <authorList>
            <person name="Schulz F."/>
            <person name="Roux S."/>
            <person name="Paez-Espino D."/>
            <person name="Jungbluth S."/>
            <person name="Walsh D.A."/>
            <person name="Denef V.J."/>
            <person name="McMahon K.D."/>
            <person name="Konstantinidis K.T."/>
            <person name="Eloe-Fadrosh E.A."/>
            <person name="Kyrpides N.C."/>
            <person name="Woyke T."/>
        </authorList>
    </citation>
    <scope>NUCLEOTIDE SEQUENCE</scope>
    <source>
        <strain evidence="2">GVMAG-M-3300020166-5</strain>
    </source>
</reference>
<evidence type="ECO:0000313" key="2">
    <source>
        <dbReference type="EMBL" id="QHS96736.1"/>
    </source>
</evidence>
<feature type="region of interest" description="Disordered" evidence="1">
    <location>
        <begin position="134"/>
        <end position="159"/>
    </location>
</feature>